<dbReference type="Pfam" id="PF00535">
    <property type="entry name" value="Glycos_transf_2"/>
    <property type="match status" value="1"/>
</dbReference>
<dbReference type="AlphaFoldDB" id="A0A7X9YI32"/>
<dbReference type="SUPFAM" id="SSF53448">
    <property type="entry name" value="Nucleotide-diphospho-sugar transferases"/>
    <property type="match status" value="1"/>
</dbReference>
<dbReference type="GO" id="GO:0016757">
    <property type="term" value="F:glycosyltransferase activity"/>
    <property type="evidence" value="ECO:0007669"/>
    <property type="project" value="UniProtKB-KW"/>
</dbReference>
<evidence type="ECO:0000256" key="1">
    <source>
        <dbReference type="ARBA" id="ARBA00022676"/>
    </source>
</evidence>
<dbReference type="EMBL" id="JABBCP010000002">
    <property type="protein sequence ID" value="NMF55474.1"/>
    <property type="molecule type" value="Genomic_DNA"/>
</dbReference>
<evidence type="ECO:0000313" key="5">
    <source>
        <dbReference type="Proteomes" id="UP000546970"/>
    </source>
</evidence>
<protein>
    <submittedName>
        <fullName evidence="4">Glycosyltransferase family 2 protein</fullName>
    </submittedName>
</protein>
<accession>A0A7X9YI32</accession>
<dbReference type="Proteomes" id="UP000546970">
    <property type="component" value="Unassembled WGS sequence"/>
</dbReference>
<gene>
    <name evidence="4" type="ORF">HF320_03890</name>
</gene>
<feature type="domain" description="Glycosyltransferase 2-like" evidence="3">
    <location>
        <begin position="11"/>
        <end position="179"/>
    </location>
</feature>
<dbReference type="CDD" id="cd00761">
    <property type="entry name" value="Glyco_tranf_GTA_type"/>
    <property type="match status" value="1"/>
</dbReference>
<evidence type="ECO:0000313" key="4">
    <source>
        <dbReference type="EMBL" id="NMF55474.1"/>
    </source>
</evidence>
<keyword evidence="2 4" id="KW-0808">Transferase</keyword>
<reference evidence="4 5" key="1">
    <citation type="submission" date="2020-04" db="EMBL/GenBank/DDBJ databases">
        <title>Collinsella sp. KGMB02528 nov., an anaerobic actinobacterium isolated from human feces.</title>
        <authorList>
            <person name="Han K.-I."/>
            <person name="Eom M.K."/>
            <person name="Kim J.-S."/>
            <person name="Lee K.C."/>
            <person name="Suh M.K."/>
            <person name="Park S.-H."/>
            <person name="Lee J.H."/>
            <person name="Kang S.W."/>
            <person name="Park J.-E."/>
            <person name="Oh B.S."/>
            <person name="Yu S.Y."/>
            <person name="Choi S.-H."/>
            <person name="Lee D.H."/>
            <person name="Yoon H."/>
            <person name="Kim B.-Y."/>
            <person name="Lee J.H."/>
            <person name="Lee J.-S."/>
        </authorList>
    </citation>
    <scope>NUCLEOTIDE SEQUENCE [LARGE SCALE GENOMIC DNA]</scope>
    <source>
        <strain evidence="4 5">KGMB02528</strain>
    </source>
</reference>
<evidence type="ECO:0000259" key="3">
    <source>
        <dbReference type="Pfam" id="PF00535"/>
    </source>
</evidence>
<dbReference type="InterPro" id="IPR029044">
    <property type="entry name" value="Nucleotide-diphossugar_trans"/>
</dbReference>
<keyword evidence="5" id="KW-1185">Reference proteome</keyword>
<dbReference type="PANTHER" id="PTHR22916:SF51">
    <property type="entry name" value="GLYCOSYLTRANSFERASE EPSH-RELATED"/>
    <property type="match status" value="1"/>
</dbReference>
<proteinExistence type="predicted"/>
<comment type="caution">
    <text evidence="4">The sequence shown here is derived from an EMBL/GenBank/DDBJ whole genome shotgun (WGS) entry which is preliminary data.</text>
</comment>
<dbReference type="InterPro" id="IPR001173">
    <property type="entry name" value="Glyco_trans_2-like"/>
</dbReference>
<sequence>MTTNPSIPTISVVLPVYNGESYLETTLKSIQAQTFSNFEVLCVNDGSSDNSLGILQAFSQADERFRVFTQENSGPGVARNTGLDAATGTYVIMLDADDIYEPTLLEELYASAQTHDSDVVVCRSSQFDDATGTPVDSWWTINIAQIPDQPVFSATDMRDYIFTAFIGWPWDKLYRRSFIEANAIRYPKLTNSEDLYFVFLSLALASKISVVDTPLISHRVNRSGSVSGSRAKDPLAFYESTCLLKTELKKHPSLYEKTSWGFLNWAIGYLVWNIETMDDDNGRQIQLRALANDEFPELEIGLHSPAFFGLEPTVYGRYRTLVEEAVGNDEASPGGPNQQKHHRIIPRLIKFLEGIQYDGFFRTLGKSFGWCKRKLLKQAVSQPSPQIKRGSDFAITGKTASKN</sequence>
<name>A0A7X9YI32_9ACTN</name>
<evidence type="ECO:0000256" key="2">
    <source>
        <dbReference type="ARBA" id="ARBA00022679"/>
    </source>
</evidence>
<dbReference type="Gene3D" id="3.90.550.10">
    <property type="entry name" value="Spore Coat Polysaccharide Biosynthesis Protein SpsA, Chain A"/>
    <property type="match status" value="1"/>
</dbReference>
<dbReference type="RefSeq" id="WP_169277150.1">
    <property type="nucleotide sequence ID" value="NZ_JABBCP010000002.1"/>
</dbReference>
<organism evidence="4 5">
    <name type="scientific">Collinsella acetigenes</name>
    <dbReference type="NCBI Taxonomy" id="2713419"/>
    <lineage>
        <taxon>Bacteria</taxon>
        <taxon>Bacillati</taxon>
        <taxon>Actinomycetota</taxon>
        <taxon>Coriobacteriia</taxon>
        <taxon>Coriobacteriales</taxon>
        <taxon>Coriobacteriaceae</taxon>
        <taxon>Collinsella</taxon>
    </lineage>
</organism>
<dbReference type="PANTHER" id="PTHR22916">
    <property type="entry name" value="GLYCOSYLTRANSFERASE"/>
    <property type="match status" value="1"/>
</dbReference>
<keyword evidence="1" id="KW-0328">Glycosyltransferase</keyword>